<sequence>MMFSITGRLLKAFTERQTNRETGEVTPRYRIQLLGEIPLRDGSGSRHDLVTLNVDRLDLYEHLEGEVIRVPFGFFAPAKGQVITFVPKGSKPEAA</sequence>
<accession>A0ABS7X2Z9</accession>
<gene>
    <name evidence="1" type="ORF">KGQ91_16565</name>
</gene>
<comment type="caution">
    <text evidence="1">The sequence shown here is derived from an EMBL/GenBank/DDBJ whole genome shotgun (WGS) entry which is preliminary data.</text>
</comment>
<keyword evidence="2" id="KW-1185">Reference proteome</keyword>
<dbReference type="Proteomes" id="UP001319883">
    <property type="component" value="Unassembled WGS sequence"/>
</dbReference>
<evidence type="ECO:0000313" key="2">
    <source>
        <dbReference type="Proteomes" id="UP001319883"/>
    </source>
</evidence>
<organism evidence="1 2">
    <name type="scientific">Modicisalibacter tunisiensis</name>
    <dbReference type="NCBI Taxonomy" id="390637"/>
    <lineage>
        <taxon>Bacteria</taxon>
        <taxon>Pseudomonadati</taxon>
        <taxon>Pseudomonadota</taxon>
        <taxon>Gammaproteobacteria</taxon>
        <taxon>Oceanospirillales</taxon>
        <taxon>Halomonadaceae</taxon>
        <taxon>Modicisalibacter</taxon>
    </lineage>
</organism>
<protein>
    <submittedName>
        <fullName evidence="1">Uncharacterized protein</fullName>
    </submittedName>
</protein>
<evidence type="ECO:0000313" key="1">
    <source>
        <dbReference type="EMBL" id="MBZ9569283.1"/>
    </source>
</evidence>
<reference evidence="1 2" key="1">
    <citation type="submission" date="2021-05" db="EMBL/GenBank/DDBJ databases">
        <title>Petroleum and Energy Research Collection (APPE): ex situ preservation of microbial diversity associated with the oil industry and exploitation of its biotechnological potential.</title>
        <authorList>
            <person name="Paixao C.T.M."/>
            <person name="Gomes M.B."/>
            <person name="Oliveira V.M."/>
        </authorList>
    </citation>
    <scope>NUCLEOTIDE SEQUENCE [LARGE SCALE GENOMIC DNA]</scope>
    <source>
        <strain evidence="1 2">LIT2</strain>
    </source>
</reference>
<name>A0ABS7X2Z9_9GAMM</name>
<proteinExistence type="predicted"/>
<dbReference type="RefSeq" id="WP_224421548.1">
    <property type="nucleotide sequence ID" value="NZ_JAGXFD010000006.1"/>
</dbReference>
<dbReference type="EMBL" id="JAGXFD010000006">
    <property type="protein sequence ID" value="MBZ9569283.1"/>
    <property type="molecule type" value="Genomic_DNA"/>
</dbReference>